<dbReference type="eggNOG" id="ENOG502SEUF">
    <property type="taxonomic scope" value="Eukaryota"/>
</dbReference>
<dbReference type="InParanoid" id="C7ZK75"/>
<dbReference type="OrthoDB" id="2999773at2759"/>
<dbReference type="Proteomes" id="UP000005206">
    <property type="component" value="Chromosome 11"/>
</dbReference>
<organism evidence="1 2">
    <name type="scientific">Fusarium vanettenii (strain ATCC MYA-4622 / CBS 123669 / FGSC 9596 / NRRL 45880 / 77-13-4)</name>
    <name type="common">Fusarium solani subsp. pisi</name>
    <dbReference type="NCBI Taxonomy" id="660122"/>
    <lineage>
        <taxon>Eukaryota</taxon>
        <taxon>Fungi</taxon>
        <taxon>Dikarya</taxon>
        <taxon>Ascomycota</taxon>
        <taxon>Pezizomycotina</taxon>
        <taxon>Sordariomycetes</taxon>
        <taxon>Hypocreomycetidae</taxon>
        <taxon>Hypocreales</taxon>
        <taxon>Nectriaceae</taxon>
        <taxon>Fusarium</taxon>
        <taxon>Fusarium solani species complex</taxon>
        <taxon>Fusarium vanettenii</taxon>
    </lineage>
</organism>
<dbReference type="InterPro" id="IPR046670">
    <property type="entry name" value="DUF6540"/>
</dbReference>
<name>C7ZK75_FUSV7</name>
<keyword evidence="2" id="KW-1185">Reference proteome</keyword>
<sequence length="117" mass="13059">MLLVSHEYVPIPGHWAILVSRDVTQEGTLFNTLGNHFRGFYVDIKKNICPSPGEAVSSFILGYTNKSTLARMEEIANSTPEPAPDCQTWAKWFAQKLVDEGILEASAMEKFETAPRT</sequence>
<accession>C7ZK75</accession>
<protein>
    <submittedName>
        <fullName evidence="1">Uncharacterized protein</fullName>
    </submittedName>
</protein>
<dbReference type="Pfam" id="PF20174">
    <property type="entry name" value="DUF6540"/>
    <property type="match status" value="1"/>
</dbReference>
<dbReference type="RefSeq" id="XP_003041340.1">
    <property type="nucleotide sequence ID" value="XM_003041294.1"/>
</dbReference>
<dbReference type="GeneID" id="9676012"/>
<dbReference type="AlphaFoldDB" id="C7ZK75"/>
<gene>
    <name evidence="1" type="ORF">NECHADRAFT_52427</name>
</gene>
<reference evidence="1 2" key="1">
    <citation type="journal article" date="2009" name="PLoS Genet.">
        <title>The genome of Nectria haematococca: contribution of supernumerary chromosomes to gene expansion.</title>
        <authorList>
            <person name="Coleman J.J."/>
            <person name="Rounsley S.D."/>
            <person name="Rodriguez-Carres M."/>
            <person name="Kuo A."/>
            <person name="Wasmann C.C."/>
            <person name="Grimwood J."/>
            <person name="Schmutz J."/>
            <person name="Taga M."/>
            <person name="White G.J."/>
            <person name="Zhou S."/>
            <person name="Schwartz D.C."/>
            <person name="Freitag M."/>
            <person name="Ma L.J."/>
            <person name="Danchin E.G."/>
            <person name="Henrissat B."/>
            <person name="Coutinho P.M."/>
            <person name="Nelson D.R."/>
            <person name="Straney D."/>
            <person name="Napoli C.A."/>
            <person name="Barker B.M."/>
            <person name="Gribskov M."/>
            <person name="Rep M."/>
            <person name="Kroken S."/>
            <person name="Molnar I."/>
            <person name="Rensing C."/>
            <person name="Kennell J.C."/>
            <person name="Zamora J."/>
            <person name="Farman M.L."/>
            <person name="Selker E.U."/>
            <person name="Salamov A."/>
            <person name="Shapiro H."/>
            <person name="Pangilinan J."/>
            <person name="Lindquist E."/>
            <person name="Lamers C."/>
            <person name="Grigoriev I.V."/>
            <person name="Geiser D.M."/>
            <person name="Covert S.F."/>
            <person name="Temporini E."/>
            <person name="Vanetten H.D."/>
        </authorList>
    </citation>
    <scope>NUCLEOTIDE SEQUENCE [LARGE SCALE GENOMIC DNA]</scope>
    <source>
        <strain evidence="2">ATCC MYA-4622 / CBS 123669 / FGSC 9596 / NRRL 45880 / 77-13-4</strain>
    </source>
</reference>
<dbReference type="OMA" id="KTPAHWA"/>
<dbReference type="EMBL" id="GG698937">
    <property type="protein sequence ID" value="EEU35627.1"/>
    <property type="molecule type" value="Genomic_DNA"/>
</dbReference>
<evidence type="ECO:0000313" key="1">
    <source>
        <dbReference type="EMBL" id="EEU35627.1"/>
    </source>
</evidence>
<proteinExistence type="predicted"/>
<dbReference type="HOGENOM" id="CLU_2085417_0_0_1"/>
<evidence type="ECO:0000313" key="2">
    <source>
        <dbReference type="Proteomes" id="UP000005206"/>
    </source>
</evidence>
<dbReference type="KEGG" id="nhe:NECHADRAFT_52427"/>
<dbReference type="VEuPathDB" id="FungiDB:NECHADRAFT_52427"/>